<dbReference type="Proteomes" id="UP000501690">
    <property type="component" value="Linkage Group LG10"/>
</dbReference>
<evidence type="ECO:0000313" key="2">
    <source>
        <dbReference type="EMBL" id="QCE10655.1"/>
    </source>
</evidence>
<reference evidence="2 3" key="1">
    <citation type="submission" date="2019-04" db="EMBL/GenBank/DDBJ databases">
        <title>An improved genome assembly and genetic linkage map for asparagus bean, Vigna unguiculata ssp. sesquipedialis.</title>
        <authorList>
            <person name="Xia Q."/>
            <person name="Zhang R."/>
            <person name="Dong Y."/>
        </authorList>
    </citation>
    <scope>NUCLEOTIDE SEQUENCE [LARGE SCALE GENOMIC DNA]</scope>
    <source>
        <tissue evidence="2">Leaf</tissue>
    </source>
</reference>
<evidence type="ECO:0000313" key="3">
    <source>
        <dbReference type="Proteomes" id="UP000501690"/>
    </source>
</evidence>
<feature type="region of interest" description="Disordered" evidence="1">
    <location>
        <begin position="1"/>
        <end position="117"/>
    </location>
</feature>
<keyword evidence="3" id="KW-1185">Reference proteome</keyword>
<gene>
    <name evidence="2" type="ORF">DEO72_LG10g1886</name>
</gene>
<feature type="compositionally biased region" description="Polar residues" evidence="1">
    <location>
        <begin position="23"/>
        <end position="42"/>
    </location>
</feature>
<protein>
    <submittedName>
        <fullName evidence="2">Uncharacterized protein</fullName>
    </submittedName>
</protein>
<organism evidence="2 3">
    <name type="scientific">Vigna unguiculata</name>
    <name type="common">Cowpea</name>
    <dbReference type="NCBI Taxonomy" id="3917"/>
    <lineage>
        <taxon>Eukaryota</taxon>
        <taxon>Viridiplantae</taxon>
        <taxon>Streptophyta</taxon>
        <taxon>Embryophyta</taxon>
        <taxon>Tracheophyta</taxon>
        <taxon>Spermatophyta</taxon>
        <taxon>Magnoliopsida</taxon>
        <taxon>eudicotyledons</taxon>
        <taxon>Gunneridae</taxon>
        <taxon>Pentapetalae</taxon>
        <taxon>rosids</taxon>
        <taxon>fabids</taxon>
        <taxon>Fabales</taxon>
        <taxon>Fabaceae</taxon>
        <taxon>Papilionoideae</taxon>
        <taxon>50 kb inversion clade</taxon>
        <taxon>NPAAA clade</taxon>
        <taxon>indigoferoid/millettioid clade</taxon>
        <taxon>Phaseoleae</taxon>
        <taxon>Vigna</taxon>
    </lineage>
</organism>
<feature type="region of interest" description="Disordered" evidence="1">
    <location>
        <begin position="222"/>
        <end position="245"/>
    </location>
</feature>
<feature type="compositionally biased region" description="Basic and acidic residues" evidence="1">
    <location>
        <begin position="46"/>
        <end position="57"/>
    </location>
</feature>
<accession>A0A4D6NEP1</accession>
<sequence>MPRAKRIRNLLKAAKGTPEIQHISPNSEHSVGNYVEVTSAQPRTELGQKRIESEQPRARQPKIESGQPRTEHGEPSCEPYFPASKPAQPTPPSFESIKPTPESEPERVGPKKGRQSSHYWSVKATGVIFGKEHPGRVKGLSAGACSTIVFQQSTTRLSGVKFASSSTASPSTDDNLVKIENELATMKNHVQKLLAYIASKEDVPEDLVVILVGLVHPSTNEVPDVGSSMPSPNDVIGLSGGSKPF</sequence>
<name>A0A4D6NEP1_VIGUN</name>
<evidence type="ECO:0000256" key="1">
    <source>
        <dbReference type="SAM" id="MobiDB-lite"/>
    </source>
</evidence>
<proteinExistence type="predicted"/>
<dbReference type="AlphaFoldDB" id="A0A4D6NEP1"/>
<dbReference type="EMBL" id="CP039354">
    <property type="protein sequence ID" value="QCE10655.1"/>
    <property type="molecule type" value="Genomic_DNA"/>
</dbReference>